<proteinExistence type="predicted"/>
<evidence type="ECO:0000313" key="6">
    <source>
        <dbReference type="EMBL" id="ORX35468.1"/>
    </source>
</evidence>
<gene>
    <name evidence="6" type="ORF">BD324DRAFT_582051</name>
</gene>
<dbReference type="AlphaFoldDB" id="A0A1Y1UBP2"/>
<name>A0A1Y1UBP2_9TREE</name>
<evidence type="ECO:0000256" key="1">
    <source>
        <dbReference type="ARBA" id="ARBA00004141"/>
    </source>
</evidence>
<keyword evidence="3 5" id="KW-1133">Transmembrane helix</keyword>
<feature type="transmembrane region" description="Helical" evidence="5">
    <location>
        <begin position="188"/>
        <end position="208"/>
    </location>
</feature>
<feature type="transmembrane region" description="Helical" evidence="5">
    <location>
        <begin position="362"/>
        <end position="384"/>
    </location>
</feature>
<feature type="transmembrane region" description="Helical" evidence="5">
    <location>
        <begin position="152"/>
        <end position="176"/>
    </location>
</feature>
<dbReference type="InterPro" id="IPR030185">
    <property type="entry name" value="Mae1"/>
</dbReference>
<dbReference type="STRING" id="4999.A0A1Y1UBP2"/>
<dbReference type="EMBL" id="NBSH01000011">
    <property type="protein sequence ID" value="ORX35468.1"/>
    <property type="molecule type" value="Genomic_DNA"/>
</dbReference>
<dbReference type="GO" id="GO:0015140">
    <property type="term" value="F:malate transmembrane transporter activity"/>
    <property type="evidence" value="ECO:0007669"/>
    <property type="project" value="InterPro"/>
</dbReference>
<dbReference type="PANTHER" id="PTHR31162">
    <property type="entry name" value="MALIC ACID TRANSPORT PROTEIN-RELATED"/>
    <property type="match status" value="1"/>
</dbReference>
<keyword evidence="2 5" id="KW-0812">Transmembrane</keyword>
<dbReference type="PANTHER" id="PTHR31162:SF0">
    <property type="entry name" value="MALIC ACID TRANSPORT PROTEIN"/>
    <property type="match status" value="1"/>
</dbReference>
<dbReference type="InterPro" id="IPR004695">
    <property type="entry name" value="SLAC1/Mae1/Ssu1/TehA"/>
</dbReference>
<reference evidence="6 7" key="1">
    <citation type="submission" date="2017-03" db="EMBL/GenBank/DDBJ databases">
        <title>Widespread Adenine N6-methylation of Active Genes in Fungi.</title>
        <authorList>
            <consortium name="DOE Joint Genome Institute"/>
            <person name="Mondo S.J."/>
            <person name="Dannebaum R.O."/>
            <person name="Kuo R.C."/>
            <person name="Louie K.B."/>
            <person name="Bewick A.J."/>
            <person name="Labutti K."/>
            <person name="Haridas S."/>
            <person name="Kuo A."/>
            <person name="Salamov A."/>
            <person name="Ahrendt S.R."/>
            <person name="Lau R."/>
            <person name="Bowen B.P."/>
            <person name="Lipzen A."/>
            <person name="Sullivan W."/>
            <person name="Andreopoulos W.B."/>
            <person name="Clum A."/>
            <person name="Lindquist E."/>
            <person name="Daum C."/>
            <person name="Northen T.R."/>
            <person name="Ramamoorthy G."/>
            <person name="Schmitz R.J."/>
            <person name="Gryganskyi A."/>
            <person name="Culley D."/>
            <person name="Magnuson J."/>
            <person name="James T.Y."/>
            <person name="O'Malley M.A."/>
            <person name="Stajich J.E."/>
            <person name="Spatafora J.W."/>
            <person name="Visel A."/>
            <person name="Grigoriev I.V."/>
        </authorList>
    </citation>
    <scope>NUCLEOTIDE SEQUENCE [LARGE SCALE GENOMIC DNA]</scope>
    <source>
        <strain evidence="6 7">NRRL Y-17943</strain>
    </source>
</reference>
<dbReference type="OrthoDB" id="2901184at2759"/>
<comment type="caution">
    <text evidence="6">The sequence shown here is derived from an EMBL/GenBank/DDBJ whole genome shotgun (WGS) entry which is preliminary data.</text>
</comment>
<feature type="transmembrane region" description="Helical" evidence="5">
    <location>
        <begin position="258"/>
        <end position="279"/>
    </location>
</feature>
<comment type="subcellular location">
    <subcellularLocation>
        <location evidence="1">Membrane</location>
        <topology evidence="1">Multi-pass membrane protein</topology>
    </subcellularLocation>
</comment>
<feature type="transmembrane region" description="Helical" evidence="5">
    <location>
        <begin position="335"/>
        <end position="356"/>
    </location>
</feature>
<keyword evidence="4 5" id="KW-0472">Membrane</keyword>
<feature type="transmembrane region" description="Helical" evidence="5">
    <location>
        <begin position="299"/>
        <end position="323"/>
    </location>
</feature>
<evidence type="ECO:0000256" key="2">
    <source>
        <dbReference type="ARBA" id="ARBA00022692"/>
    </source>
</evidence>
<feature type="transmembrane region" description="Helical" evidence="5">
    <location>
        <begin position="228"/>
        <end position="246"/>
    </location>
</feature>
<keyword evidence="7" id="KW-1185">Reference proteome</keyword>
<dbReference type="InterPro" id="IPR038665">
    <property type="entry name" value="Voltage-dep_anion_channel_sf"/>
</dbReference>
<evidence type="ECO:0000256" key="4">
    <source>
        <dbReference type="ARBA" id="ARBA00023136"/>
    </source>
</evidence>
<protein>
    <submittedName>
        <fullName evidence="6">Voltage-dependent anion channel</fullName>
    </submittedName>
</protein>
<organism evidence="6 7">
    <name type="scientific">Kockovaella imperatae</name>
    <dbReference type="NCBI Taxonomy" id="4999"/>
    <lineage>
        <taxon>Eukaryota</taxon>
        <taxon>Fungi</taxon>
        <taxon>Dikarya</taxon>
        <taxon>Basidiomycota</taxon>
        <taxon>Agaricomycotina</taxon>
        <taxon>Tremellomycetes</taxon>
        <taxon>Tremellales</taxon>
        <taxon>Cuniculitremaceae</taxon>
        <taxon>Kockovaella</taxon>
    </lineage>
</organism>
<sequence length="404" mass="44632">MASLSPVSSTVTWRGPASRADIDLDALYLDGGKNESRDLPWRERLKHFTIPWYLLTMSTGGLAGLLASQPHAFRGLFTIGKTIFIFDLVLFIIITALQIHRFARWPHMFMTALKNPAEALFVPSLVLSLEGIISGTQAFGGPSTGTWLYVTVYVLFWIYVALAILCALAVYSYLFTARRLTVHSMTPAWLLPILACNLTGALAGSLAAGQTPFHRVPLLVAGLTLQGLGFWVSIPLLGVWITHLMSDGLPKAATRPGMFVAAAPAGYTAYALLHMANAIPLNESYFARHDHAKEMIKTMALIFSVFIWCMSFFLFLVALVAIVSATIDRQMSFHLTWYSFVFPNIGFTQATISIGQALDSQAVTWVATGMTLILVTVYIFVLLAHIRAVWKRQILWPGRDEDAE</sequence>
<dbReference type="InParanoid" id="A0A1Y1UBP2"/>
<accession>A0A1Y1UBP2</accession>
<evidence type="ECO:0000256" key="3">
    <source>
        <dbReference type="ARBA" id="ARBA00022989"/>
    </source>
</evidence>
<dbReference type="GO" id="GO:0016020">
    <property type="term" value="C:membrane"/>
    <property type="evidence" value="ECO:0007669"/>
    <property type="project" value="UniProtKB-SubCell"/>
</dbReference>
<dbReference type="Pfam" id="PF03595">
    <property type="entry name" value="SLAC1"/>
    <property type="match status" value="1"/>
</dbReference>
<dbReference type="CDD" id="cd09317">
    <property type="entry name" value="TDT_Mae1_like"/>
    <property type="match status" value="1"/>
</dbReference>
<feature type="transmembrane region" description="Helical" evidence="5">
    <location>
        <begin position="120"/>
        <end position="140"/>
    </location>
</feature>
<evidence type="ECO:0000256" key="5">
    <source>
        <dbReference type="SAM" id="Phobius"/>
    </source>
</evidence>
<dbReference type="Proteomes" id="UP000193218">
    <property type="component" value="Unassembled WGS sequence"/>
</dbReference>
<feature type="transmembrane region" description="Helical" evidence="5">
    <location>
        <begin position="79"/>
        <end position="99"/>
    </location>
</feature>
<feature type="transmembrane region" description="Helical" evidence="5">
    <location>
        <begin position="50"/>
        <end position="67"/>
    </location>
</feature>
<dbReference type="RefSeq" id="XP_021869658.1">
    <property type="nucleotide sequence ID" value="XM_022013542.1"/>
</dbReference>
<evidence type="ECO:0000313" key="7">
    <source>
        <dbReference type="Proteomes" id="UP000193218"/>
    </source>
</evidence>
<dbReference type="Gene3D" id="1.50.10.150">
    <property type="entry name" value="Voltage-dependent anion channel"/>
    <property type="match status" value="1"/>
</dbReference>
<dbReference type="GeneID" id="33555350"/>